<feature type="non-terminal residue" evidence="2">
    <location>
        <position position="44"/>
    </location>
</feature>
<accession>A0A6J4TZZ1</accession>
<evidence type="ECO:0000313" key="2">
    <source>
        <dbReference type="EMBL" id="CAA9535229.1"/>
    </source>
</evidence>
<feature type="non-terminal residue" evidence="2">
    <location>
        <position position="1"/>
    </location>
</feature>
<proteinExistence type="predicted"/>
<feature type="region of interest" description="Disordered" evidence="1">
    <location>
        <begin position="17"/>
        <end position="44"/>
    </location>
</feature>
<evidence type="ECO:0000256" key="1">
    <source>
        <dbReference type="SAM" id="MobiDB-lite"/>
    </source>
</evidence>
<organism evidence="2">
    <name type="scientific">uncultured Sphingosinicella sp</name>
    <dbReference type="NCBI Taxonomy" id="478748"/>
    <lineage>
        <taxon>Bacteria</taxon>
        <taxon>Pseudomonadati</taxon>
        <taxon>Pseudomonadota</taxon>
        <taxon>Alphaproteobacteria</taxon>
        <taxon>Sphingomonadales</taxon>
        <taxon>Sphingosinicellaceae</taxon>
        <taxon>Sphingosinicella</taxon>
        <taxon>environmental samples</taxon>
    </lineage>
</organism>
<gene>
    <name evidence="2" type="ORF">AVDCRST_MAG23-1410</name>
</gene>
<dbReference type="AlphaFoldDB" id="A0A6J4TZZ1"/>
<protein>
    <submittedName>
        <fullName evidence="2">Uncharacterized protein</fullName>
    </submittedName>
</protein>
<reference evidence="2" key="1">
    <citation type="submission" date="2020-02" db="EMBL/GenBank/DDBJ databases">
        <authorList>
            <person name="Meier V. D."/>
        </authorList>
    </citation>
    <scope>NUCLEOTIDE SEQUENCE</scope>
    <source>
        <strain evidence="2">AVDCRST_MAG23</strain>
    </source>
</reference>
<sequence>ASPCLRRADCSIARRSCDGAKGGSASRDGAGCGAARAGDRRHRQ</sequence>
<dbReference type="EMBL" id="CADCWD010000054">
    <property type="protein sequence ID" value="CAA9535229.1"/>
    <property type="molecule type" value="Genomic_DNA"/>
</dbReference>
<name>A0A6J4TZZ1_9SPHN</name>
<feature type="compositionally biased region" description="Low complexity" evidence="1">
    <location>
        <begin position="23"/>
        <end position="36"/>
    </location>
</feature>